<dbReference type="GO" id="GO:0042602">
    <property type="term" value="F:riboflavin reductase (NADPH) activity"/>
    <property type="evidence" value="ECO:0007669"/>
    <property type="project" value="TreeGrafter"/>
</dbReference>
<comment type="caution">
    <text evidence="3">The sequence shown here is derived from an EMBL/GenBank/DDBJ whole genome shotgun (WGS) entry which is preliminary data.</text>
</comment>
<evidence type="ECO:0000313" key="3">
    <source>
        <dbReference type="EMBL" id="CAG9994300.1"/>
    </source>
</evidence>
<dbReference type="Gene3D" id="3.40.50.720">
    <property type="entry name" value="NAD(P)-binding Rossmann-like Domain"/>
    <property type="match status" value="1"/>
</dbReference>
<dbReference type="PROSITE" id="PS51257">
    <property type="entry name" value="PROKAR_LIPOPROTEIN"/>
    <property type="match status" value="1"/>
</dbReference>
<dbReference type="PANTHER" id="PTHR43355">
    <property type="entry name" value="FLAVIN REDUCTASE (NADPH)"/>
    <property type="match status" value="1"/>
</dbReference>
<organism evidence="3 4">
    <name type="scientific">Clonostachys byssicola</name>
    <dbReference type="NCBI Taxonomy" id="160290"/>
    <lineage>
        <taxon>Eukaryota</taxon>
        <taxon>Fungi</taxon>
        <taxon>Dikarya</taxon>
        <taxon>Ascomycota</taxon>
        <taxon>Pezizomycotina</taxon>
        <taxon>Sordariomycetes</taxon>
        <taxon>Hypocreomycetidae</taxon>
        <taxon>Hypocreales</taxon>
        <taxon>Bionectriaceae</taxon>
        <taxon>Clonostachys</taxon>
    </lineage>
</organism>
<dbReference type="InterPro" id="IPR051606">
    <property type="entry name" value="Polyketide_Oxido-like"/>
</dbReference>
<evidence type="ECO:0000259" key="2">
    <source>
        <dbReference type="Pfam" id="PF13460"/>
    </source>
</evidence>
<reference evidence="4" key="1">
    <citation type="submission" date="2019-06" db="EMBL/GenBank/DDBJ databases">
        <authorList>
            <person name="Broberg M."/>
        </authorList>
    </citation>
    <scope>NUCLEOTIDE SEQUENCE [LARGE SCALE GENOMIC DNA]</scope>
</reference>
<protein>
    <recommendedName>
        <fullName evidence="2">NAD(P)-binding domain-containing protein</fullName>
    </recommendedName>
</protein>
<evidence type="ECO:0000313" key="4">
    <source>
        <dbReference type="Proteomes" id="UP000754883"/>
    </source>
</evidence>
<evidence type="ECO:0000256" key="1">
    <source>
        <dbReference type="ARBA" id="ARBA00038376"/>
    </source>
</evidence>
<dbReference type="InterPro" id="IPR036291">
    <property type="entry name" value="NAD(P)-bd_dom_sf"/>
</dbReference>
<dbReference type="Proteomes" id="UP000754883">
    <property type="component" value="Unassembled WGS sequence"/>
</dbReference>
<reference evidence="3 4" key="2">
    <citation type="submission" date="2021-10" db="EMBL/GenBank/DDBJ databases">
        <authorList>
            <person name="Piombo E."/>
        </authorList>
    </citation>
    <scope>NUCLEOTIDE SEQUENCE [LARGE SCALE GENOMIC DNA]</scope>
</reference>
<keyword evidence="4" id="KW-1185">Reference proteome</keyword>
<dbReference type="OrthoDB" id="63935at2759"/>
<gene>
    <name evidence="3" type="ORF">CBYS24578_00013367</name>
</gene>
<accession>A0A9N9UL48</accession>
<dbReference type="InterPro" id="IPR016040">
    <property type="entry name" value="NAD(P)-bd_dom"/>
</dbReference>
<comment type="similarity">
    <text evidence="1">Belongs to the avfA family.</text>
</comment>
<dbReference type="EMBL" id="CABFNO020001527">
    <property type="protein sequence ID" value="CAG9994300.1"/>
    <property type="molecule type" value="Genomic_DNA"/>
</dbReference>
<dbReference type="Pfam" id="PF13460">
    <property type="entry name" value="NAD_binding_10"/>
    <property type="match status" value="1"/>
</dbReference>
<name>A0A9N9UL48_9HYPO</name>
<dbReference type="PANTHER" id="PTHR43355:SF2">
    <property type="entry name" value="FLAVIN REDUCTASE (NADPH)"/>
    <property type="match status" value="1"/>
</dbReference>
<dbReference type="SUPFAM" id="SSF51735">
    <property type="entry name" value="NAD(P)-binding Rossmann-fold domains"/>
    <property type="match status" value="1"/>
</dbReference>
<sequence>MSNLKTIAFFGASGGCGLAALKEALQAGHTCVCLLRTPSKLADLAAASPNLIIREGNAHNANDVASCLTAPGEHRLVDAISFSIGAVMDPKTRKFTDPDVCKRGIASVLEAISTLRHKKQMPGRPLIATVSTSGISDQKRDYPIALHPMYHYMLSTPHADKKVMEERLRSSGERFVLVRPSLLMDGNKGNATIKEGVEDVMSAVLESSAVGYAISRGAVGWWIYNRLLKMDEAGVRHMEGKAISITW</sequence>
<feature type="domain" description="NAD(P)-binding" evidence="2">
    <location>
        <begin position="11"/>
        <end position="202"/>
    </location>
</feature>
<proteinExistence type="inferred from homology"/>
<dbReference type="AlphaFoldDB" id="A0A9N9UL48"/>
<dbReference type="GO" id="GO:0004074">
    <property type="term" value="F:biliverdin reductase [NAD(P)H] activity"/>
    <property type="evidence" value="ECO:0007669"/>
    <property type="project" value="TreeGrafter"/>
</dbReference>